<evidence type="ECO:0000256" key="6">
    <source>
        <dbReference type="ARBA" id="ARBA00022737"/>
    </source>
</evidence>
<dbReference type="AlphaFoldDB" id="A0A922T738"/>
<dbReference type="GO" id="GO:0015749">
    <property type="term" value="P:monosaccharide transmembrane transport"/>
    <property type="evidence" value="ECO:0007669"/>
    <property type="project" value="UniProtKB-ARBA"/>
</dbReference>
<comment type="subcellular location">
    <subcellularLocation>
        <location evidence="2">Cell inner membrane</location>
    </subcellularLocation>
    <subcellularLocation>
        <location evidence="1">Cell membrane</location>
        <topology evidence="1">Peripheral membrane protein</topology>
    </subcellularLocation>
</comment>
<keyword evidence="7" id="KW-0547">Nucleotide-binding</keyword>
<dbReference type="EMBL" id="AWEX01000029">
    <property type="protein sequence ID" value="KED04721.1"/>
    <property type="molecule type" value="Genomic_DNA"/>
</dbReference>
<dbReference type="SMART" id="SM00382">
    <property type="entry name" value="AAA"/>
    <property type="match status" value="2"/>
</dbReference>
<keyword evidence="8 12" id="KW-0067">ATP-binding</keyword>
<keyword evidence="9" id="KW-1278">Translocase</keyword>
<evidence type="ECO:0000256" key="5">
    <source>
        <dbReference type="ARBA" id="ARBA00022597"/>
    </source>
</evidence>
<evidence type="ECO:0000256" key="3">
    <source>
        <dbReference type="ARBA" id="ARBA00022448"/>
    </source>
</evidence>
<dbReference type="InterPro" id="IPR050107">
    <property type="entry name" value="ABC_carbohydrate_import_ATPase"/>
</dbReference>
<dbReference type="InterPro" id="IPR027417">
    <property type="entry name" value="P-loop_NTPase"/>
</dbReference>
<evidence type="ECO:0000313" key="12">
    <source>
        <dbReference type="EMBL" id="KED04721.1"/>
    </source>
</evidence>
<evidence type="ECO:0000256" key="4">
    <source>
        <dbReference type="ARBA" id="ARBA00022475"/>
    </source>
</evidence>
<dbReference type="GO" id="GO:0005886">
    <property type="term" value="C:plasma membrane"/>
    <property type="evidence" value="ECO:0007669"/>
    <property type="project" value="UniProtKB-SubCell"/>
</dbReference>
<dbReference type="PROSITE" id="PS50893">
    <property type="entry name" value="ABC_TRANSPORTER_2"/>
    <property type="match status" value="2"/>
</dbReference>
<dbReference type="InterPro" id="IPR003593">
    <property type="entry name" value="AAA+_ATPase"/>
</dbReference>
<keyword evidence="5" id="KW-0762">Sugar transport</keyword>
<dbReference type="FunFam" id="3.40.50.300:FF:000127">
    <property type="entry name" value="Ribose import ATP-binding protein RbsA"/>
    <property type="match status" value="1"/>
</dbReference>
<dbReference type="GO" id="GO:0016887">
    <property type="term" value="F:ATP hydrolysis activity"/>
    <property type="evidence" value="ECO:0007669"/>
    <property type="project" value="InterPro"/>
</dbReference>
<proteinExistence type="predicted"/>
<dbReference type="CDD" id="cd03216">
    <property type="entry name" value="ABC_Carb_Monos_I"/>
    <property type="match status" value="1"/>
</dbReference>
<dbReference type="FunFam" id="3.40.50.300:FF:000126">
    <property type="entry name" value="Galactose/methyl galactoside import ATP-binding protein MglA"/>
    <property type="match status" value="1"/>
</dbReference>
<evidence type="ECO:0000256" key="1">
    <source>
        <dbReference type="ARBA" id="ARBA00004202"/>
    </source>
</evidence>
<sequence length="492" mass="54133">MKIEMTAISKSFGTNKVLEKIDLVLHSGQVHALMGENGAGKSTLMNILTGLFPASSGTIVIDGVEKQFSNPQEAEAFGISFIHQEMNTWPDMTVLDNLFLGREIKGAFGLLDQKAMKEKAKRAFDRLGISIPLDLPIGSLSVGQQQMIEIAKSLLSEVSLLVMDEPTAALTDRETESLFQMIASLKKEGVGIVYISHRMEEIFRVTDLITVMRDGIVVDTKPTAETNPAELVKKMVGRDIDDYYPAKAAELGELVFEVENLSGECFKDISFQVRRGEILGFSGLMGAGRTEVMRAIFGLDKRTAGRIRLNGQDIQVTNSVQAIRAGIGFLTEDRKEEGLILDFSIKDNMTLPSHKDFSKNGFFDDKTSRDFVQKMIDRLRIKSGRPEMVVGNLSGGNQQKVVLAKWIGIAPKVLILDEPTRGVDVGAKREIYQLMNELAERGVPILLVSSDLPEVLGVSDRIVVMHEGRITGELSRGEATQEKIMQLATGGK</sequence>
<accession>A0A922T738</accession>
<evidence type="ECO:0000256" key="9">
    <source>
        <dbReference type="ARBA" id="ARBA00022967"/>
    </source>
</evidence>
<dbReference type="PROSITE" id="PS00211">
    <property type="entry name" value="ABC_TRANSPORTER_1"/>
    <property type="match status" value="2"/>
</dbReference>
<keyword evidence="6" id="KW-0677">Repeat</keyword>
<keyword evidence="3" id="KW-0813">Transport</keyword>
<evidence type="ECO:0000256" key="2">
    <source>
        <dbReference type="ARBA" id="ARBA00004533"/>
    </source>
</evidence>
<name>A0A922T738_9STRE</name>
<evidence type="ECO:0000256" key="8">
    <source>
        <dbReference type="ARBA" id="ARBA00022840"/>
    </source>
</evidence>
<dbReference type="PANTHER" id="PTHR43790">
    <property type="entry name" value="CARBOHYDRATE TRANSPORT ATP-BINDING PROTEIN MG119-RELATED"/>
    <property type="match status" value="1"/>
</dbReference>
<dbReference type="PANTHER" id="PTHR43790:SF3">
    <property type="entry name" value="D-ALLOSE IMPORT ATP-BINDING PROTEIN ALSA-RELATED"/>
    <property type="match status" value="1"/>
</dbReference>
<gene>
    <name evidence="12" type="ORF">CECT5772_03841</name>
</gene>
<dbReference type="SUPFAM" id="SSF52540">
    <property type="entry name" value="P-loop containing nucleoside triphosphate hydrolases"/>
    <property type="match status" value="2"/>
</dbReference>
<dbReference type="GO" id="GO:0005524">
    <property type="term" value="F:ATP binding"/>
    <property type="evidence" value="ECO:0007669"/>
    <property type="project" value="UniProtKB-KW"/>
</dbReference>
<dbReference type="InterPro" id="IPR017871">
    <property type="entry name" value="ABC_transporter-like_CS"/>
</dbReference>
<organism evidence="12 13">
    <name type="scientific">Streptococcus equi subsp. ruminatorum CECT 5772</name>
    <dbReference type="NCBI Taxonomy" id="1051981"/>
    <lineage>
        <taxon>Bacteria</taxon>
        <taxon>Bacillati</taxon>
        <taxon>Bacillota</taxon>
        <taxon>Bacilli</taxon>
        <taxon>Lactobacillales</taxon>
        <taxon>Streptococcaceae</taxon>
        <taxon>Streptococcus</taxon>
    </lineage>
</organism>
<dbReference type="CDD" id="cd03215">
    <property type="entry name" value="ABC_Carb_Monos_II"/>
    <property type="match status" value="1"/>
</dbReference>
<reference evidence="12 13" key="1">
    <citation type="journal article" date="2014" name="Int. J. Syst. Evol. Microbiol.">
        <title>Phylogenomics and the dynamic genome evolution of the genus Streptococcus.</title>
        <authorList>
            <consortium name="The Broad Institute Genome Sequencing Platform"/>
            <person name="Richards V.P."/>
            <person name="Palmer S.R."/>
            <person name="Pavinski Bitar P.D."/>
            <person name="Qin X."/>
            <person name="Weinstock G.M."/>
            <person name="Highlander S.K."/>
            <person name="Town C.D."/>
            <person name="Burne R.A."/>
            <person name="Stanhope M.J."/>
        </authorList>
    </citation>
    <scope>NUCLEOTIDE SEQUENCE [LARGE SCALE GENOMIC DNA]</scope>
    <source>
        <strain evidence="12 13">CECT 5772</strain>
    </source>
</reference>
<keyword evidence="4" id="KW-1003">Cell membrane</keyword>
<dbReference type="RefSeq" id="WP_037579595.1">
    <property type="nucleotide sequence ID" value="NZ_AWEX01000029.1"/>
</dbReference>
<evidence type="ECO:0000256" key="7">
    <source>
        <dbReference type="ARBA" id="ARBA00022741"/>
    </source>
</evidence>
<dbReference type="Gene3D" id="3.40.50.300">
    <property type="entry name" value="P-loop containing nucleotide triphosphate hydrolases"/>
    <property type="match status" value="2"/>
</dbReference>
<dbReference type="Proteomes" id="UP000028704">
    <property type="component" value="Unassembled WGS sequence"/>
</dbReference>
<dbReference type="InterPro" id="IPR003439">
    <property type="entry name" value="ABC_transporter-like_ATP-bd"/>
</dbReference>
<protein>
    <submittedName>
        <fullName evidence="12">Ribose import ATP-binding protein RbsA</fullName>
    </submittedName>
</protein>
<evidence type="ECO:0000313" key="13">
    <source>
        <dbReference type="Proteomes" id="UP000028704"/>
    </source>
</evidence>
<feature type="domain" description="ABC transporter" evidence="11">
    <location>
        <begin position="249"/>
        <end position="492"/>
    </location>
</feature>
<evidence type="ECO:0000256" key="10">
    <source>
        <dbReference type="ARBA" id="ARBA00023136"/>
    </source>
</evidence>
<comment type="caution">
    <text evidence="12">The sequence shown here is derived from an EMBL/GenBank/DDBJ whole genome shotgun (WGS) entry which is preliminary data.</text>
</comment>
<keyword evidence="10" id="KW-0472">Membrane</keyword>
<dbReference type="Pfam" id="PF00005">
    <property type="entry name" value="ABC_tran"/>
    <property type="match status" value="2"/>
</dbReference>
<feature type="domain" description="ABC transporter" evidence="11">
    <location>
        <begin position="3"/>
        <end position="239"/>
    </location>
</feature>
<evidence type="ECO:0000259" key="11">
    <source>
        <dbReference type="PROSITE" id="PS50893"/>
    </source>
</evidence>